<dbReference type="Proteomes" id="UP000034137">
    <property type="component" value="Unassembled WGS sequence"/>
</dbReference>
<name>A0A0G0PTW2_9BACT</name>
<reference evidence="1 2" key="1">
    <citation type="journal article" date="2015" name="Nature">
        <title>rRNA introns, odd ribosomes, and small enigmatic genomes across a large radiation of phyla.</title>
        <authorList>
            <person name="Brown C.T."/>
            <person name="Hug L.A."/>
            <person name="Thomas B.C."/>
            <person name="Sharon I."/>
            <person name="Castelle C.J."/>
            <person name="Singh A."/>
            <person name="Wilkins M.J."/>
            <person name="Williams K.H."/>
            <person name="Banfield J.F."/>
        </authorList>
    </citation>
    <scope>NUCLEOTIDE SEQUENCE [LARGE SCALE GENOMIC DNA]</scope>
</reference>
<dbReference type="EMBL" id="LBXO01000063">
    <property type="protein sequence ID" value="KKR31353.1"/>
    <property type="molecule type" value="Genomic_DNA"/>
</dbReference>
<dbReference type="AlphaFoldDB" id="A0A0G0PTW2"/>
<comment type="caution">
    <text evidence="1">The sequence shown here is derived from an EMBL/GenBank/DDBJ whole genome shotgun (WGS) entry which is preliminary data.</text>
</comment>
<sequence length="350" mass="39440">MAVSHAMLRQQIFESQLALDFPEILEIVQRAKSPNQALKWAKREGFDSQKLTLCRLLAKAVKTAKNLGVNQVIVFQKITKMENIMNSSAVVSQTVKTGDSIPSCLEMPVYIRRKEVRTVLNSKSEYFGLPEEEYGPMVIAQWLDTYDQLGIKADFTDIVSGIKKIDNFVPILIPANLTDQEFFEGLRKLLNSHGGLCQIWTKTGNPAYLDSFQGRVRPQNKTHVVWTAANETEFIDPGNRLTGTDVHDNAVDMTYLSDVINGALNNGCILGEGMAFFSWLFTQRVSWINFYPMLFCVDTHTSTGRIPIINVGRGKNFNIMFSPENVMADEMSSEYNDLPGTIMSVYQLKK</sequence>
<proteinExistence type="predicted"/>
<protein>
    <submittedName>
        <fullName evidence="1">Uncharacterized protein</fullName>
    </submittedName>
</protein>
<gene>
    <name evidence="1" type="ORF">UT64_C0063G0003</name>
</gene>
<organism evidence="1 2">
    <name type="scientific">Candidatus Falkowbacteria bacterium GW2011_GWF2_39_8</name>
    <dbReference type="NCBI Taxonomy" id="1618642"/>
    <lineage>
        <taxon>Bacteria</taxon>
        <taxon>Candidatus Falkowiibacteriota</taxon>
    </lineage>
</organism>
<evidence type="ECO:0000313" key="2">
    <source>
        <dbReference type="Proteomes" id="UP000034137"/>
    </source>
</evidence>
<evidence type="ECO:0000313" key="1">
    <source>
        <dbReference type="EMBL" id="KKR31353.1"/>
    </source>
</evidence>
<accession>A0A0G0PTW2</accession>